<dbReference type="InterPro" id="IPR029063">
    <property type="entry name" value="SAM-dependent_MTases_sf"/>
</dbReference>
<dbReference type="OrthoDB" id="271595at2759"/>
<accession>A0A8S1J6G3</accession>
<evidence type="ECO:0000256" key="3">
    <source>
        <dbReference type="ARBA" id="ARBA00022603"/>
    </source>
</evidence>
<dbReference type="EC" id="2.1.1.229" evidence="2"/>
<dbReference type="PANTHER" id="PTHR13069:SF21">
    <property type="entry name" value="ALKYLATED DNA REPAIR PROTEIN ALKB HOMOLOG 8"/>
    <property type="match status" value="1"/>
</dbReference>
<dbReference type="SUPFAM" id="SSF54928">
    <property type="entry name" value="RNA-binding domain, RBD"/>
    <property type="match status" value="1"/>
</dbReference>
<dbReference type="GO" id="GO:0030488">
    <property type="term" value="P:tRNA methylation"/>
    <property type="evidence" value="ECO:0007669"/>
    <property type="project" value="TreeGrafter"/>
</dbReference>
<dbReference type="Gene3D" id="3.30.70.330">
    <property type="match status" value="1"/>
</dbReference>
<dbReference type="GO" id="GO:0008757">
    <property type="term" value="F:S-adenosylmethionine-dependent methyltransferase activity"/>
    <property type="evidence" value="ECO:0007669"/>
    <property type="project" value="InterPro"/>
</dbReference>
<protein>
    <recommendedName>
        <fullName evidence="2">tRNA (carboxymethyluridine(34)-5-O)-methyltransferase</fullName>
        <ecNumber evidence="2">2.1.1.229</ecNumber>
    </recommendedName>
    <alternativeName>
        <fullName evidence="11">Alkylated DNA repair protein alkB homolog 8</fullName>
    </alternativeName>
    <alternativeName>
        <fullName evidence="12">S-adenosyl-L-methionine-dependent tRNA methyltransferase ALKBH8</fullName>
    </alternativeName>
</protein>
<comment type="similarity">
    <text evidence="1">Belongs to the alkB family.</text>
</comment>
<keyword evidence="17" id="KW-1185">Reference proteome</keyword>
<evidence type="ECO:0000313" key="16">
    <source>
        <dbReference type="EMBL" id="CAD7701807.1"/>
    </source>
</evidence>
<dbReference type="InterPro" id="IPR035979">
    <property type="entry name" value="RBD_domain_sf"/>
</dbReference>
<dbReference type="PROSITE" id="PS50102">
    <property type="entry name" value="RRM"/>
    <property type="match status" value="1"/>
</dbReference>
<comment type="function">
    <text evidence="10">Catalyzes the methylation of 5-carboxymethyl uridine to 5-methylcarboxymethyl uridine at the wobble position of the anticodon loop in tRNA via its methyltransferase domain. Catalyzes the last step in the formation of 5-methylcarboxymethyl uridine at the wobble position of the anticodon loop in target tRNA. Has a preference for tRNA(Arg) and tRNA(Glu), and does not bind tRNA(Lys). Binds tRNA and catalyzes the iron and alpha-ketoglutarate dependent hydroxylation of 5-methylcarboxymethyl uridine at the wobble position of the anticodon loop in tRNA via its dioxygenase domain, giving rise to 5-(S)-methoxycarbonylhydroxymethyluridine; has a preference for tRNA(Gly). Required for normal survival after DNA damage. May inhibit apoptosis and promote cell survival and angiogenesis.</text>
</comment>
<evidence type="ECO:0000313" key="17">
    <source>
        <dbReference type="Proteomes" id="UP000708148"/>
    </source>
</evidence>
<evidence type="ECO:0000256" key="5">
    <source>
        <dbReference type="ARBA" id="ARBA00022833"/>
    </source>
</evidence>
<evidence type="ECO:0000256" key="10">
    <source>
        <dbReference type="ARBA" id="ARBA00045506"/>
    </source>
</evidence>
<feature type="domain" description="RRM" evidence="14">
    <location>
        <begin position="12"/>
        <end position="89"/>
    </location>
</feature>
<evidence type="ECO:0000256" key="13">
    <source>
        <dbReference type="PROSITE-ProRule" id="PRU00176"/>
    </source>
</evidence>
<dbReference type="Proteomes" id="UP000708148">
    <property type="component" value="Unassembled WGS sequence"/>
</dbReference>
<evidence type="ECO:0000256" key="11">
    <source>
        <dbReference type="ARBA" id="ARBA00049786"/>
    </source>
</evidence>
<evidence type="ECO:0000259" key="15">
    <source>
        <dbReference type="PROSITE" id="PS51471"/>
    </source>
</evidence>
<sequence length="679" mass="74298">MFSRPRSSSPTRHLFVGNCGTRVGLDGAQIQRIFSPFGEAEVCIPDGNKSHVFVTFPTIAAASSALTALNGVPCEAAGGRVLVIKHADGPKPKEPKPQDAGPTVHLSADDCGVSGLSLILDFVSEEEERELLRWQQGERGWEVHAGRRVKHYGFRFDYVTRNIDRNSPLGKLPECVEGVASRIQSASACPQLDQLTINSYPPGVGLLPHVDTHSAFTGAIISLSLGAAATMEFRREGVKSRLLLPQRSLLVMDGEARYCWQHYIPHCRLPGVTADRISFTFRTARGFACDCSYPQYCDSQQGSQPPTRLALGLQGQVAQNDGTLDPVPQPQVEETRVARECCASGSEDSAAFRVAPARRELVDAGCQDLQHKINGTSGTEKEICCMSDRHLLRLEEEYVHKVYDVIARHFSSTRFAVWPKVRGFLEALPAAVCVADVGCGNGKYFNVRNDVVVVGLDRSRGLLEAAAQRLQPVGLPSRWCQGYDLLTGDCLRLPLRSDTFEAVLCIAVLHHVSSRSRRVACLREIVRVLVEGGQALVTVWAQEQENEEKTVKKWKPIQEHGNCGGDYLVPWHLPMHRPETGALAACASGDPGGSAEGTTAECHSQPPIGGLNSLDVGAGSNDGRIHSAKRSVVFDRYYHLYVKGELEELCTQVEGCIVREAFYDHSNWGVVLEKQASRL</sequence>
<keyword evidence="4" id="KW-0808">Transferase</keyword>
<evidence type="ECO:0000256" key="9">
    <source>
        <dbReference type="ARBA" id="ARBA00034996"/>
    </source>
</evidence>
<evidence type="ECO:0000256" key="7">
    <source>
        <dbReference type="ARBA" id="ARBA00023004"/>
    </source>
</evidence>
<dbReference type="PROSITE" id="PS51471">
    <property type="entry name" value="FE2OG_OXY"/>
    <property type="match status" value="1"/>
</dbReference>
<dbReference type="AlphaFoldDB" id="A0A8S1J6G3"/>
<keyword evidence="3" id="KW-0489">Methyltransferase</keyword>
<comment type="catalytic activity">
    <reaction evidence="9">
        <text>5-(carboxymethyl)uridine(34) in tRNA + S-adenosyl-L-methionine = 5-(2-methoxy-2-oxoethyl)uridine(34) in tRNA + S-adenosyl-L-homocysteine</text>
        <dbReference type="Rhea" id="RHEA:43208"/>
        <dbReference type="Rhea" id="RHEA-COMP:10407"/>
        <dbReference type="Rhea" id="RHEA-COMP:10408"/>
        <dbReference type="ChEBI" id="CHEBI:57856"/>
        <dbReference type="ChEBI" id="CHEBI:59789"/>
        <dbReference type="ChEBI" id="CHEBI:74851"/>
        <dbReference type="ChEBI" id="CHEBI:74882"/>
        <dbReference type="EC" id="2.1.1.229"/>
    </reaction>
</comment>
<gene>
    <name evidence="16" type="ORF">OSTQU699_LOCUS7164</name>
</gene>
<dbReference type="InterPro" id="IPR027450">
    <property type="entry name" value="AlkB-like"/>
</dbReference>
<dbReference type="GO" id="GO:0005634">
    <property type="term" value="C:nucleus"/>
    <property type="evidence" value="ECO:0007669"/>
    <property type="project" value="TreeGrafter"/>
</dbReference>
<dbReference type="SUPFAM" id="SSF53335">
    <property type="entry name" value="S-adenosyl-L-methionine-dependent methyltransferases"/>
    <property type="match status" value="1"/>
</dbReference>
<evidence type="ECO:0000256" key="6">
    <source>
        <dbReference type="ARBA" id="ARBA00022884"/>
    </source>
</evidence>
<comment type="caution">
    <text evidence="16">The sequence shown here is derived from an EMBL/GenBank/DDBJ whole genome shotgun (WGS) entry which is preliminary data.</text>
</comment>
<evidence type="ECO:0000256" key="1">
    <source>
        <dbReference type="ARBA" id="ARBA00007879"/>
    </source>
</evidence>
<dbReference type="InterPro" id="IPR051422">
    <property type="entry name" value="AlkB_tRNA_MeTrf/Diox"/>
</dbReference>
<dbReference type="InterPro" id="IPR037151">
    <property type="entry name" value="AlkB-like_sf"/>
</dbReference>
<keyword evidence="7" id="KW-0408">Iron</keyword>
<dbReference type="InterPro" id="IPR005123">
    <property type="entry name" value="Oxoglu/Fe-dep_dioxygenase_dom"/>
</dbReference>
<dbReference type="Pfam" id="PF13532">
    <property type="entry name" value="2OG-FeII_Oxy_2"/>
    <property type="match status" value="1"/>
</dbReference>
<evidence type="ECO:0000256" key="8">
    <source>
        <dbReference type="ARBA" id="ARBA00023268"/>
    </source>
</evidence>
<dbReference type="GO" id="GO:0106335">
    <property type="term" value="F:tRNA (5-carboxymethyluridine(34)-5-O)-methyltransferase activity"/>
    <property type="evidence" value="ECO:0007669"/>
    <property type="project" value="UniProtKB-EC"/>
</dbReference>
<dbReference type="InterPro" id="IPR013216">
    <property type="entry name" value="Methyltransf_11"/>
</dbReference>
<reference evidence="16" key="1">
    <citation type="submission" date="2020-12" db="EMBL/GenBank/DDBJ databases">
        <authorList>
            <person name="Iha C."/>
        </authorList>
    </citation>
    <scope>NUCLEOTIDE SEQUENCE</scope>
</reference>
<keyword evidence="5" id="KW-0862">Zinc</keyword>
<evidence type="ECO:0000256" key="12">
    <source>
        <dbReference type="ARBA" id="ARBA00049802"/>
    </source>
</evidence>
<dbReference type="GO" id="GO:0005737">
    <property type="term" value="C:cytoplasm"/>
    <property type="evidence" value="ECO:0007669"/>
    <property type="project" value="TreeGrafter"/>
</dbReference>
<dbReference type="EMBL" id="CAJHUC010001636">
    <property type="protein sequence ID" value="CAD7701807.1"/>
    <property type="molecule type" value="Genomic_DNA"/>
</dbReference>
<dbReference type="Pfam" id="PF08241">
    <property type="entry name" value="Methyltransf_11"/>
    <property type="match status" value="1"/>
</dbReference>
<proteinExistence type="inferred from homology"/>
<keyword evidence="6 13" id="KW-0694">RNA-binding</keyword>
<dbReference type="InterPro" id="IPR012677">
    <property type="entry name" value="Nucleotide-bd_a/b_plait_sf"/>
</dbReference>
<name>A0A8S1J6G3_9CHLO</name>
<feature type="domain" description="Fe2OG dioxygenase" evidence="15">
    <location>
        <begin position="191"/>
        <end position="285"/>
    </location>
</feature>
<dbReference type="InterPro" id="IPR000504">
    <property type="entry name" value="RRM_dom"/>
</dbReference>
<dbReference type="CDD" id="cd02440">
    <property type="entry name" value="AdoMet_MTases"/>
    <property type="match status" value="1"/>
</dbReference>
<dbReference type="GO" id="GO:0002098">
    <property type="term" value="P:tRNA wobble uridine modification"/>
    <property type="evidence" value="ECO:0007669"/>
    <property type="project" value="TreeGrafter"/>
</dbReference>
<evidence type="ECO:0000259" key="14">
    <source>
        <dbReference type="PROSITE" id="PS50102"/>
    </source>
</evidence>
<dbReference type="Gene3D" id="2.60.120.590">
    <property type="entry name" value="Alpha-ketoglutarate-dependent dioxygenase AlkB-like"/>
    <property type="match status" value="1"/>
</dbReference>
<keyword evidence="8" id="KW-0511">Multifunctional enzyme</keyword>
<dbReference type="PANTHER" id="PTHR13069">
    <property type="entry name" value="ALKYLATED DNA REPAIR PROTEIN ALKB HOMOLOG 8"/>
    <property type="match status" value="1"/>
</dbReference>
<dbReference type="Gene3D" id="3.40.50.150">
    <property type="entry name" value="Vaccinia Virus protein VP39"/>
    <property type="match status" value="1"/>
</dbReference>
<evidence type="ECO:0000256" key="2">
    <source>
        <dbReference type="ARBA" id="ARBA00012808"/>
    </source>
</evidence>
<organism evidence="16 17">
    <name type="scientific">Ostreobium quekettii</name>
    <dbReference type="NCBI Taxonomy" id="121088"/>
    <lineage>
        <taxon>Eukaryota</taxon>
        <taxon>Viridiplantae</taxon>
        <taxon>Chlorophyta</taxon>
        <taxon>core chlorophytes</taxon>
        <taxon>Ulvophyceae</taxon>
        <taxon>TCBD clade</taxon>
        <taxon>Bryopsidales</taxon>
        <taxon>Ostreobineae</taxon>
        <taxon>Ostreobiaceae</taxon>
        <taxon>Ostreobium</taxon>
    </lineage>
</organism>
<dbReference type="SUPFAM" id="SSF51197">
    <property type="entry name" value="Clavaminate synthase-like"/>
    <property type="match status" value="1"/>
</dbReference>
<dbReference type="GO" id="GO:0000049">
    <property type="term" value="F:tRNA binding"/>
    <property type="evidence" value="ECO:0007669"/>
    <property type="project" value="TreeGrafter"/>
</dbReference>
<evidence type="ECO:0000256" key="4">
    <source>
        <dbReference type="ARBA" id="ARBA00022679"/>
    </source>
</evidence>